<dbReference type="SMART" id="SM00342">
    <property type="entry name" value="HTH_ARAC"/>
    <property type="match status" value="1"/>
</dbReference>
<dbReference type="InterPro" id="IPR018060">
    <property type="entry name" value="HTH_AraC"/>
</dbReference>
<evidence type="ECO:0000259" key="4">
    <source>
        <dbReference type="PROSITE" id="PS01124"/>
    </source>
</evidence>
<comment type="caution">
    <text evidence="5">The sequence shown here is derived from an EMBL/GenBank/DDBJ whole genome shotgun (WGS) entry which is preliminary data.</text>
</comment>
<gene>
    <name evidence="5" type="ORF">ACFQZX_05695</name>
</gene>
<dbReference type="InterPro" id="IPR050204">
    <property type="entry name" value="AraC_XylS_family_regulators"/>
</dbReference>
<protein>
    <submittedName>
        <fullName evidence="5">Helix-turn-helix domain-containing protein</fullName>
    </submittedName>
</protein>
<dbReference type="RefSeq" id="WP_377112403.1">
    <property type="nucleotide sequence ID" value="NZ_JBHTHZ010000002.1"/>
</dbReference>
<evidence type="ECO:0000256" key="2">
    <source>
        <dbReference type="ARBA" id="ARBA00023125"/>
    </source>
</evidence>
<dbReference type="Pfam" id="PF12833">
    <property type="entry name" value="HTH_18"/>
    <property type="match status" value="1"/>
</dbReference>
<evidence type="ECO:0000256" key="3">
    <source>
        <dbReference type="ARBA" id="ARBA00023163"/>
    </source>
</evidence>
<dbReference type="InterPro" id="IPR009057">
    <property type="entry name" value="Homeodomain-like_sf"/>
</dbReference>
<dbReference type="EMBL" id="JBHTHZ010000002">
    <property type="protein sequence ID" value="MFD0793101.1"/>
    <property type="molecule type" value="Genomic_DNA"/>
</dbReference>
<sequence length="269" mass="31063">MINPTEILPGVIFYSYLSSQRKDKICFLEHNTLVLQVSGRFDFESANQKVTMHKGEMLLIGKNQLAQLTKTPLQGEDYQTIVICLDNDLLRNIALEEQIEVKQKYVGPRNVLIPANPFLHGYFQSVIPYIQNPAESITTEMGILKVKEGVKLLLHAMPQLCTFLFDFSEPHKIDLEKFMQYNFHFNVPVEKFAQLTGRSLAAFKRDFQKIFGMAPRHWLQEKRLAEARHLLEKHKKPSAIYLDLGFESLSHFSSSFKKKFGKSPTEWAI</sequence>
<dbReference type="Gene3D" id="1.10.10.60">
    <property type="entry name" value="Homeodomain-like"/>
    <property type="match status" value="1"/>
</dbReference>
<keyword evidence="6" id="KW-1185">Reference proteome</keyword>
<organism evidence="5 6">
    <name type="scientific">Mucilaginibacter litoreus</name>
    <dbReference type="NCBI Taxonomy" id="1048221"/>
    <lineage>
        <taxon>Bacteria</taxon>
        <taxon>Pseudomonadati</taxon>
        <taxon>Bacteroidota</taxon>
        <taxon>Sphingobacteriia</taxon>
        <taxon>Sphingobacteriales</taxon>
        <taxon>Sphingobacteriaceae</taxon>
        <taxon>Mucilaginibacter</taxon>
    </lineage>
</organism>
<keyword evidence="1" id="KW-0805">Transcription regulation</keyword>
<evidence type="ECO:0000313" key="6">
    <source>
        <dbReference type="Proteomes" id="UP001597010"/>
    </source>
</evidence>
<dbReference type="Pfam" id="PF22200">
    <property type="entry name" value="ExsA_N"/>
    <property type="match status" value="1"/>
</dbReference>
<evidence type="ECO:0000313" key="5">
    <source>
        <dbReference type="EMBL" id="MFD0793101.1"/>
    </source>
</evidence>
<evidence type="ECO:0000256" key="1">
    <source>
        <dbReference type="ARBA" id="ARBA00023015"/>
    </source>
</evidence>
<proteinExistence type="predicted"/>
<keyword evidence="3" id="KW-0804">Transcription</keyword>
<dbReference type="PANTHER" id="PTHR46796:SF6">
    <property type="entry name" value="ARAC SUBFAMILY"/>
    <property type="match status" value="1"/>
</dbReference>
<reference evidence="6" key="1">
    <citation type="journal article" date="2019" name="Int. J. Syst. Evol. Microbiol.">
        <title>The Global Catalogue of Microorganisms (GCM) 10K type strain sequencing project: providing services to taxonomists for standard genome sequencing and annotation.</title>
        <authorList>
            <consortium name="The Broad Institute Genomics Platform"/>
            <consortium name="The Broad Institute Genome Sequencing Center for Infectious Disease"/>
            <person name="Wu L."/>
            <person name="Ma J."/>
        </authorList>
    </citation>
    <scope>NUCLEOTIDE SEQUENCE [LARGE SCALE GENOMIC DNA]</scope>
    <source>
        <strain evidence="6">CCUG 61484</strain>
    </source>
</reference>
<dbReference type="SUPFAM" id="SSF46689">
    <property type="entry name" value="Homeodomain-like"/>
    <property type="match status" value="1"/>
</dbReference>
<dbReference type="PROSITE" id="PS01124">
    <property type="entry name" value="HTH_ARAC_FAMILY_2"/>
    <property type="match status" value="1"/>
</dbReference>
<dbReference type="PANTHER" id="PTHR46796">
    <property type="entry name" value="HTH-TYPE TRANSCRIPTIONAL ACTIVATOR RHAS-RELATED"/>
    <property type="match status" value="1"/>
</dbReference>
<accession>A0ABW3ARH3</accession>
<keyword evidence="2" id="KW-0238">DNA-binding</keyword>
<feature type="domain" description="HTH araC/xylS-type" evidence="4">
    <location>
        <begin position="173"/>
        <end position="269"/>
    </location>
</feature>
<dbReference type="InterPro" id="IPR054015">
    <property type="entry name" value="ExsA-like_N"/>
</dbReference>
<name>A0ABW3ARH3_9SPHI</name>
<dbReference type="Proteomes" id="UP001597010">
    <property type="component" value="Unassembled WGS sequence"/>
</dbReference>